<dbReference type="Gene3D" id="3.40.50.300">
    <property type="entry name" value="P-loop containing nucleotide triphosphate hydrolases"/>
    <property type="match status" value="1"/>
</dbReference>
<dbReference type="GO" id="GO:0006614">
    <property type="term" value="P:SRP-dependent cotranslational protein targeting to membrane"/>
    <property type="evidence" value="ECO:0007669"/>
    <property type="project" value="InterPro"/>
</dbReference>
<dbReference type="PANTHER" id="PTHR43134:SF1">
    <property type="entry name" value="SIGNAL RECOGNITION PARTICLE RECEPTOR SUBUNIT ALPHA"/>
    <property type="match status" value="1"/>
</dbReference>
<feature type="domain" description="SRP54-type proteins GTP-binding" evidence="8">
    <location>
        <begin position="83"/>
        <end position="282"/>
    </location>
</feature>
<dbReference type="Proteomes" id="UP000253816">
    <property type="component" value="Unassembled WGS sequence"/>
</dbReference>
<dbReference type="EMBL" id="QQBG01000011">
    <property type="protein sequence ID" value="RDB31583.1"/>
    <property type="molecule type" value="Genomic_DNA"/>
</dbReference>
<dbReference type="Pfam" id="PF00448">
    <property type="entry name" value="SRP54"/>
    <property type="match status" value="1"/>
</dbReference>
<dbReference type="InterPro" id="IPR000897">
    <property type="entry name" value="SRP54_GTPase_dom"/>
</dbReference>
<dbReference type="InterPro" id="IPR042101">
    <property type="entry name" value="SRP54_N_sf"/>
</dbReference>
<feature type="domain" description="AAA+ ATPase" evidence="7">
    <location>
        <begin position="82"/>
        <end position="235"/>
    </location>
</feature>
<evidence type="ECO:0000256" key="3">
    <source>
        <dbReference type="ARBA" id="ARBA00022741"/>
    </source>
</evidence>
<comment type="subcellular location">
    <subcellularLocation>
        <location evidence="1">Cell membrane</location>
        <topology evidence="1">Peripheral membrane protein</topology>
        <orientation evidence="1">Cytoplasmic side</orientation>
    </subcellularLocation>
</comment>
<dbReference type="SUPFAM" id="SSF52540">
    <property type="entry name" value="P-loop containing nucleoside triphosphate hydrolases"/>
    <property type="match status" value="1"/>
</dbReference>
<dbReference type="GO" id="GO:0005525">
    <property type="term" value="F:GTP binding"/>
    <property type="evidence" value="ECO:0007669"/>
    <property type="project" value="UniProtKB-KW"/>
</dbReference>
<evidence type="ECO:0000256" key="2">
    <source>
        <dbReference type="ARBA" id="ARBA00008531"/>
    </source>
</evidence>
<proteinExistence type="inferred from homology"/>
<dbReference type="GO" id="GO:0005047">
    <property type="term" value="F:signal recognition particle binding"/>
    <property type="evidence" value="ECO:0007669"/>
    <property type="project" value="TreeGrafter"/>
</dbReference>
<dbReference type="Gene3D" id="1.20.120.140">
    <property type="entry name" value="Signal recognition particle SRP54, nucleotide-binding domain"/>
    <property type="match status" value="1"/>
</dbReference>
<protein>
    <submittedName>
        <fullName evidence="9">Signal recognition particle receptor protein FtsY</fullName>
    </submittedName>
</protein>
<evidence type="ECO:0000259" key="7">
    <source>
        <dbReference type="SMART" id="SM00382"/>
    </source>
</evidence>
<organism evidence="9 10">
    <name type="scientific">Candidatus Similichlamydia laticola</name>
    <dbReference type="NCBI Taxonomy" id="2170265"/>
    <lineage>
        <taxon>Bacteria</taxon>
        <taxon>Pseudomonadati</taxon>
        <taxon>Chlamydiota</taxon>
        <taxon>Chlamydiia</taxon>
        <taxon>Parachlamydiales</taxon>
        <taxon>Candidatus Parilichlamydiaceae</taxon>
        <taxon>Candidatus Similichlamydia</taxon>
    </lineage>
</organism>
<evidence type="ECO:0000256" key="1">
    <source>
        <dbReference type="ARBA" id="ARBA00004413"/>
    </source>
</evidence>
<dbReference type="AlphaFoldDB" id="A0A369KIG8"/>
<keyword evidence="5" id="KW-0472">Membrane</keyword>
<dbReference type="PANTHER" id="PTHR43134">
    <property type="entry name" value="SIGNAL RECOGNITION PARTICLE RECEPTOR SUBUNIT ALPHA"/>
    <property type="match status" value="1"/>
</dbReference>
<evidence type="ECO:0000259" key="8">
    <source>
        <dbReference type="SMART" id="SM00962"/>
    </source>
</evidence>
<dbReference type="SMART" id="SM00382">
    <property type="entry name" value="AAA"/>
    <property type="match status" value="1"/>
</dbReference>
<dbReference type="GO" id="GO:0005886">
    <property type="term" value="C:plasma membrane"/>
    <property type="evidence" value="ECO:0007669"/>
    <property type="project" value="UniProtKB-SubCell"/>
</dbReference>
<comment type="similarity">
    <text evidence="2">Belongs to the GTP-binding SRP family.</text>
</comment>
<dbReference type="InterPro" id="IPR027417">
    <property type="entry name" value="P-loop_NTPase"/>
</dbReference>
<dbReference type="InterPro" id="IPR003593">
    <property type="entry name" value="AAA+_ATPase"/>
</dbReference>
<evidence type="ECO:0000313" key="10">
    <source>
        <dbReference type="Proteomes" id="UP000253816"/>
    </source>
</evidence>
<dbReference type="GO" id="GO:0003924">
    <property type="term" value="F:GTPase activity"/>
    <property type="evidence" value="ECO:0007669"/>
    <property type="project" value="TreeGrafter"/>
</dbReference>
<keyword evidence="3" id="KW-0547">Nucleotide-binding</keyword>
<dbReference type="OrthoDB" id="9804720at2"/>
<evidence type="ECO:0000256" key="6">
    <source>
        <dbReference type="ARBA" id="ARBA00023170"/>
    </source>
</evidence>
<dbReference type="SMART" id="SM00962">
    <property type="entry name" value="SRP54"/>
    <property type="match status" value="1"/>
</dbReference>
<keyword evidence="10" id="KW-1185">Reference proteome</keyword>
<comment type="caution">
    <text evidence="9">The sequence shown here is derived from an EMBL/GenBank/DDBJ whole genome shotgun (WGS) entry which is preliminary data.</text>
</comment>
<accession>A0A369KIG8</accession>
<keyword evidence="4" id="KW-0342">GTP-binding</keyword>
<sequence length="287" mass="32224">MIFRKLFQRLKTCACSNSKKESLPPPWLGEALLSANTNQKVVDRLLSAVRYSGQGKGSWEEVVREELLKMVPREPFCLSKKRPQVFFFLGENGHGKTTSCAKVARYFLQQNNRPFLIASDTFRAAAGEQLQFWADTLDIPCFQGKPKADPASVVFQGMQKALAEERDVILIDTSGRLSNNQNLMMELKKSVSIAHKFLSADRIHSLLILDSSLGQYASIQALKFSDQLRIAGYIFTRSERPSGTLFSVLEVRPLPIAFLSLGGNIEDLSLFDPMEYTVSFLESLKEC</sequence>
<dbReference type="RefSeq" id="WP_114544257.1">
    <property type="nucleotide sequence ID" value="NZ_QQBG01000011.1"/>
</dbReference>
<name>A0A369KIG8_9BACT</name>
<gene>
    <name evidence="9" type="ORF">HAT2_00310</name>
</gene>
<evidence type="ECO:0000256" key="5">
    <source>
        <dbReference type="ARBA" id="ARBA00023136"/>
    </source>
</evidence>
<evidence type="ECO:0000256" key="4">
    <source>
        <dbReference type="ARBA" id="ARBA00023134"/>
    </source>
</evidence>
<keyword evidence="6 9" id="KW-0675">Receptor</keyword>
<reference evidence="9 10" key="1">
    <citation type="submission" date="2018-07" db="EMBL/GenBank/DDBJ databases">
        <title>Comparative genomics of the Candidatus Parilichlamydiaceae reveals evidence of convergent evolution and genome reduction in the phylum Chlamydiae.</title>
        <authorList>
            <person name="Taylor-Brown A."/>
            <person name="Polkinghorne A."/>
        </authorList>
    </citation>
    <scope>NUCLEOTIDE SEQUENCE [LARGE SCALE GENOMIC DNA]</scope>
    <source>
        <strain evidence="9 10">Hat2</strain>
    </source>
</reference>
<evidence type="ECO:0000313" key="9">
    <source>
        <dbReference type="EMBL" id="RDB31583.1"/>
    </source>
</evidence>